<organism evidence="2 3">
    <name type="scientific">Riccia fluitans</name>
    <dbReference type="NCBI Taxonomy" id="41844"/>
    <lineage>
        <taxon>Eukaryota</taxon>
        <taxon>Viridiplantae</taxon>
        <taxon>Streptophyta</taxon>
        <taxon>Embryophyta</taxon>
        <taxon>Marchantiophyta</taxon>
        <taxon>Marchantiopsida</taxon>
        <taxon>Marchantiidae</taxon>
        <taxon>Marchantiales</taxon>
        <taxon>Ricciaceae</taxon>
        <taxon>Riccia</taxon>
    </lineage>
</organism>
<dbReference type="AlphaFoldDB" id="A0ABD1XNS8"/>
<gene>
    <name evidence="2" type="ORF">R1flu_028174</name>
</gene>
<evidence type="ECO:0000256" key="1">
    <source>
        <dbReference type="SAM" id="MobiDB-lite"/>
    </source>
</evidence>
<feature type="region of interest" description="Disordered" evidence="1">
    <location>
        <begin position="133"/>
        <end position="159"/>
    </location>
</feature>
<comment type="caution">
    <text evidence="2">The sequence shown here is derived from an EMBL/GenBank/DDBJ whole genome shotgun (WGS) entry which is preliminary data.</text>
</comment>
<accession>A0ABD1XNS8</accession>
<keyword evidence="3" id="KW-1185">Reference proteome</keyword>
<protein>
    <submittedName>
        <fullName evidence="2">Uncharacterized protein</fullName>
    </submittedName>
</protein>
<evidence type="ECO:0000313" key="2">
    <source>
        <dbReference type="EMBL" id="KAL2609601.1"/>
    </source>
</evidence>
<name>A0ABD1XNS8_9MARC</name>
<sequence>MCRHLWESRTRINLPHKPEQIRSYPRQEGRLGGFRNMTRITTVKARGYNTVVYRRLAGQLPRGIRRQSRPQDALLITVRTDRNRLVQAQESWLLETRKHLKTTARIPAFHAARWGQLRSGLTTAAVGHGVQGGLSQRATKAQRNSSLRTPSRFVSEGVGGVNTPRVRALSIRAARPCDALSRTLYPYGTDST</sequence>
<feature type="compositionally biased region" description="Polar residues" evidence="1">
    <location>
        <begin position="133"/>
        <end position="149"/>
    </location>
</feature>
<reference evidence="2 3" key="1">
    <citation type="submission" date="2024-09" db="EMBL/GenBank/DDBJ databases">
        <title>Chromosome-scale assembly of Riccia fluitans.</title>
        <authorList>
            <person name="Paukszto L."/>
            <person name="Sawicki J."/>
            <person name="Karawczyk K."/>
            <person name="Piernik-Szablinska J."/>
            <person name="Szczecinska M."/>
            <person name="Mazdziarz M."/>
        </authorList>
    </citation>
    <scope>NUCLEOTIDE SEQUENCE [LARGE SCALE GENOMIC DNA]</scope>
    <source>
        <strain evidence="2">Rf_01</strain>
        <tissue evidence="2">Aerial parts of the thallus</tissue>
    </source>
</reference>
<dbReference type="Proteomes" id="UP001605036">
    <property type="component" value="Unassembled WGS sequence"/>
</dbReference>
<proteinExistence type="predicted"/>
<evidence type="ECO:0000313" key="3">
    <source>
        <dbReference type="Proteomes" id="UP001605036"/>
    </source>
</evidence>
<dbReference type="EMBL" id="JBHFFA010000008">
    <property type="protein sequence ID" value="KAL2609601.1"/>
    <property type="molecule type" value="Genomic_DNA"/>
</dbReference>